<dbReference type="EMBL" id="CACSHJ010000088">
    <property type="protein sequence ID" value="CAA0372232.1"/>
    <property type="molecule type" value="Genomic_DNA"/>
</dbReference>
<reference evidence="2 3" key="1">
    <citation type="submission" date="2019-12" db="EMBL/GenBank/DDBJ databases">
        <authorList>
            <person name="Jiao W.-B."/>
            <person name="Schneeberger K."/>
        </authorList>
    </citation>
    <scope>NUCLEOTIDE SEQUENCE [LARGE SCALE GENOMIC DNA]</scope>
    <source>
        <strain evidence="3">cv. C24</strain>
    </source>
</reference>
<feature type="signal peptide" evidence="1">
    <location>
        <begin position="1"/>
        <end position="23"/>
    </location>
</feature>
<proteinExistence type="predicted"/>
<dbReference type="Proteomes" id="UP000434276">
    <property type="component" value="Unassembled WGS sequence"/>
</dbReference>
<name>A0A5S9X1Q2_ARATH</name>
<dbReference type="AlphaFoldDB" id="A0A5S9X1Q2"/>
<evidence type="ECO:0000313" key="2">
    <source>
        <dbReference type="EMBL" id="CAA0372232.1"/>
    </source>
</evidence>
<gene>
    <name evidence="2" type="ORF">C24_LOCUS8930</name>
</gene>
<protein>
    <recommendedName>
        <fullName evidence="4">Plant thionin family protein</fullName>
    </recommendedName>
</protein>
<keyword evidence="1" id="KW-0732">Signal</keyword>
<accession>A0A5S9X1Q2</accession>
<feature type="chain" id="PRO_5024878319" description="Plant thionin family protein" evidence="1">
    <location>
        <begin position="24"/>
        <end position="78"/>
    </location>
</feature>
<dbReference type="OrthoDB" id="1046889at2759"/>
<sequence length="78" mass="8849">MAKVISMTYIIMILAVIVIEGDAKSEIECSKICREHCKRSSPASECAACRKKCYESPPVAVRARNPIMELEEQKYHLF</sequence>
<evidence type="ECO:0008006" key="4">
    <source>
        <dbReference type="Google" id="ProtNLM"/>
    </source>
</evidence>
<evidence type="ECO:0000256" key="1">
    <source>
        <dbReference type="SAM" id="SignalP"/>
    </source>
</evidence>
<dbReference type="ExpressionAtlas" id="A0A5S9X1Q2">
    <property type="expression patterns" value="baseline"/>
</dbReference>
<organism evidence="2 3">
    <name type="scientific">Arabidopsis thaliana</name>
    <name type="common">Mouse-ear cress</name>
    <dbReference type="NCBI Taxonomy" id="3702"/>
    <lineage>
        <taxon>Eukaryota</taxon>
        <taxon>Viridiplantae</taxon>
        <taxon>Streptophyta</taxon>
        <taxon>Embryophyta</taxon>
        <taxon>Tracheophyta</taxon>
        <taxon>Spermatophyta</taxon>
        <taxon>Magnoliopsida</taxon>
        <taxon>eudicotyledons</taxon>
        <taxon>Gunneridae</taxon>
        <taxon>Pentapetalae</taxon>
        <taxon>rosids</taxon>
        <taxon>malvids</taxon>
        <taxon>Brassicales</taxon>
        <taxon>Brassicaceae</taxon>
        <taxon>Camelineae</taxon>
        <taxon>Arabidopsis</taxon>
    </lineage>
</organism>
<evidence type="ECO:0000313" key="3">
    <source>
        <dbReference type="Proteomes" id="UP000434276"/>
    </source>
</evidence>